<comment type="caution">
    <text evidence="8">The sequence shown here is derived from an EMBL/GenBank/DDBJ whole genome shotgun (WGS) entry which is preliminary data.</text>
</comment>
<dbReference type="GO" id="GO:0005634">
    <property type="term" value="C:nucleus"/>
    <property type="evidence" value="ECO:0007669"/>
    <property type="project" value="InterPro"/>
</dbReference>
<dbReference type="PANTHER" id="PTHR24393:SF34">
    <property type="entry name" value="PR_SET DOMAIN 13"/>
    <property type="match status" value="1"/>
</dbReference>
<organism evidence="8 9">
    <name type="scientific">Spodoptera exigua</name>
    <name type="common">Beet armyworm</name>
    <name type="synonym">Noctua fulgens</name>
    <dbReference type="NCBI Taxonomy" id="7107"/>
    <lineage>
        <taxon>Eukaryota</taxon>
        <taxon>Metazoa</taxon>
        <taxon>Ecdysozoa</taxon>
        <taxon>Arthropoda</taxon>
        <taxon>Hexapoda</taxon>
        <taxon>Insecta</taxon>
        <taxon>Pterygota</taxon>
        <taxon>Neoptera</taxon>
        <taxon>Endopterygota</taxon>
        <taxon>Lepidoptera</taxon>
        <taxon>Glossata</taxon>
        <taxon>Ditrysia</taxon>
        <taxon>Noctuoidea</taxon>
        <taxon>Noctuidae</taxon>
        <taxon>Amphipyrinae</taxon>
        <taxon>Spodoptera</taxon>
    </lineage>
</organism>
<dbReference type="SMART" id="SM00868">
    <property type="entry name" value="zf-AD"/>
    <property type="match status" value="1"/>
</dbReference>
<gene>
    <name evidence="8" type="ORF">HW555_014178</name>
</gene>
<dbReference type="Pfam" id="PF12874">
    <property type="entry name" value="zf-met"/>
    <property type="match status" value="1"/>
</dbReference>
<dbReference type="GO" id="GO:0008270">
    <property type="term" value="F:zinc ion binding"/>
    <property type="evidence" value="ECO:0007669"/>
    <property type="project" value="UniProtKB-KW"/>
</dbReference>
<dbReference type="AlphaFoldDB" id="A0A835G486"/>
<protein>
    <recommendedName>
        <fullName evidence="7">C2H2-type domain-containing protein</fullName>
    </recommendedName>
</protein>
<dbReference type="InterPro" id="IPR036236">
    <property type="entry name" value="Znf_C2H2_sf"/>
</dbReference>
<evidence type="ECO:0000259" key="7">
    <source>
        <dbReference type="PROSITE" id="PS50157"/>
    </source>
</evidence>
<feature type="domain" description="C2H2-type" evidence="7">
    <location>
        <begin position="213"/>
        <end position="240"/>
    </location>
</feature>
<evidence type="ECO:0000313" key="9">
    <source>
        <dbReference type="Proteomes" id="UP000648187"/>
    </source>
</evidence>
<feature type="domain" description="C2H2-type" evidence="7">
    <location>
        <begin position="271"/>
        <end position="298"/>
    </location>
</feature>
<dbReference type="InterPro" id="IPR012934">
    <property type="entry name" value="Znf_AD"/>
</dbReference>
<dbReference type="Proteomes" id="UP000648187">
    <property type="component" value="Unassembled WGS sequence"/>
</dbReference>
<name>A0A835G486_SPOEX</name>
<feature type="domain" description="C2H2-type" evidence="7">
    <location>
        <begin position="439"/>
        <end position="462"/>
    </location>
</feature>
<dbReference type="SMART" id="SM00355">
    <property type="entry name" value="ZnF_C2H2"/>
    <property type="match status" value="13"/>
</dbReference>
<dbReference type="GO" id="GO:0000978">
    <property type="term" value="F:RNA polymerase II cis-regulatory region sequence-specific DNA binding"/>
    <property type="evidence" value="ECO:0007669"/>
    <property type="project" value="TreeGrafter"/>
</dbReference>
<accession>A0A835G486</accession>
<feature type="domain" description="C2H2-type" evidence="7">
    <location>
        <begin position="300"/>
        <end position="328"/>
    </location>
</feature>
<dbReference type="Gene3D" id="3.30.160.60">
    <property type="entry name" value="Classic Zinc Finger"/>
    <property type="match status" value="6"/>
</dbReference>
<evidence type="ECO:0000256" key="4">
    <source>
        <dbReference type="ARBA" id="ARBA00022833"/>
    </source>
</evidence>
<reference evidence="8" key="1">
    <citation type="submission" date="2020-08" db="EMBL/GenBank/DDBJ databases">
        <title>Spodoptera exigua strain:BAW_Kor-Di-RS1 Genome sequencing and assembly.</title>
        <authorList>
            <person name="Kim J."/>
            <person name="Nam H.Y."/>
            <person name="Kwon M."/>
            <person name="Choi J.H."/>
            <person name="Cho S.R."/>
            <person name="Kim G.-H."/>
        </authorList>
    </citation>
    <scope>NUCLEOTIDE SEQUENCE</scope>
    <source>
        <strain evidence="8">BAW_Kor-Di-RS1</strain>
        <tissue evidence="8">Whole-body</tissue>
    </source>
</reference>
<dbReference type="GO" id="GO:0001228">
    <property type="term" value="F:DNA-binding transcription activator activity, RNA polymerase II-specific"/>
    <property type="evidence" value="ECO:0007669"/>
    <property type="project" value="TreeGrafter"/>
</dbReference>
<dbReference type="EMBL" id="JACKWZ010000890">
    <property type="protein sequence ID" value="KAF9404769.1"/>
    <property type="molecule type" value="Genomic_DNA"/>
</dbReference>
<feature type="domain" description="C2H2-type" evidence="7">
    <location>
        <begin position="242"/>
        <end position="269"/>
    </location>
</feature>
<sequence>MVMSEIWNLSTLCRCCHADGHFKSLNLTYQGKKCVEIYENMLKDTLGITISSVYVKILESTYFVVNLEASYTICEECIDKLRDATDFKAQVQTCEQKFKEYCENEQFFSHPEVKVEDDLENSSCHSNDDDDDDNNSIIDHSTTNIKEELMIKIDKTENFEDLKEATVNQIIDEYIIKEKIGKKSKYSCKECGATFANIKIMNKHLSGHRNMVYKCENCPKVVKSHQMLLKHLEIHKNSDKDLQCSLCPRTFSKKEILDAHIQVHMSQKTQPICDMCKKIFTTKGTLIRHLRVHSGTNKSILCEICGWGFNDKTNLNNHINTVHRKLKPFECHICNKRFPTRRSHREHTNRHLRNKELYSCSSCDWKTHSEKKAQTHTLKHENKYMCRICPEIFDDPKSRKSHGYTKHCSKYKCTVCGACLANQYTLERHLECHKGVKRFSCSVCGEKFLQKATLIRHSLRKHKPDVLVDVGKTKCKICKRSYMNIGEHLKRHQIRNFACDICGQAYATKSTLNRHKQQKHFGRCFYCGICNKKYMQKSKMYTHMFKVHKVENKGKEIDQVENDVVKE</sequence>
<feature type="domain" description="C2H2-type" evidence="7">
    <location>
        <begin position="411"/>
        <end position="438"/>
    </location>
</feature>
<evidence type="ECO:0000256" key="6">
    <source>
        <dbReference type="PROSITE-ProRule" id="PRU00042"/>
    </source>
</evidence>
<keyword evidence="3 6" id="KW-0863">Zinc-finger</keyword>
<keyword evidence="9" id="KW-1185">Reference proteome</keyword>
<keyword evidence="4" id="KW-0862">Zinc</keyword>
<dbReference type="InterPro" id="IPR013087">
    <property type="entry name" value="Znf_C2H2_type"/>
</dbReference>
<feature type="domain" description="C2H2-type" evidence="7">
    <location>
        <begin position="329"/>
        <end position="356"/>
    </location>
</feature>
<proteinExistence type="predicted"/>
<evidence type="ECO:0000256" key="5">
    <source>
        <dbReference type="ARBA" id="ARBA00023242"/>
    </source>
</evidence>
<evidence type="ECO:0000256" key="1">
    <source>
        <dbReference type="ARBA" id="ARBA00022723"/>
    </source>
</evidence>
<evidence type="ECO:0000313" key="8">
    <source>
        <dbReference type="EMBL" id="KAF9404769.1"/>
    </source>
</evidence>
<evidence type="ECO:0000256" key="2">
    <source>
        <dbReference type="ARBA" id="ARBA00022737"/>
    </source>
</evidence>
<feature type="domain" description="C2H2-type" evidence="7">
    <location>
        <begin position="525"/>
        <end position="553"/>
    </location>
</feature>
<dbReference type="Pfam" id="PF00096">
    <property type="entry name" value="zf-C2H2"/>
    <property type="match status" value="4"/>
</dbReference>
<keyword evidence="5" id="KW-0539">Nucleus</keyword>
<dbReference type="PROSITE" id="PS00028">
    <property type="entry name" value="ZINC_FINGER_C2H2_1"/>
    <property type="match status" value="10"/>
</dbReference>
<dbReference type="PANTHER" id="PTHR24393">
    <property type="entry name" value="ZINC FINGER PROTEIN"/>
    <property type="match status" value="1"/>
</dbReference>
<feature type="domain" description="C2H2-type" evidence="7">
    <location>
        <begin position="497"/>
        <end position="522"/>
    </location>
</feature>
<dbReference type="SUPFAM" id="SSF57667">
    <property type="entry name" value="beta-beta-alpha zinc fingers"/>
    <property type="match status" value="6"/>
</dbReference>
<keyword evidence="1" id="KW-0479">Metal-binding</keyword>
<feature type="domain" description="C2H2-type" evidence="7">
    <location>
        <begin position="186"/>
        <end position="208"/>
    </location>
</feature>
<evidence type="ECO:0000256" key="3">
    <source>
        <dbReference type="ARBA" id="ARBA00022771"/>
    </source>
</evidence>
<keyword evidence="2" id="KW-0677">Repeat</keyword>
<dbReference type="PROSITE" id="PS50157">
    <property type="entry name" value="ZINC_FINGER_C2H2_2"/>
    <property type="match status" value="10"/>
</dbReference>